<sequence length="259" mass="28888">MVAVKLTVSDLTFGYDGKTTLDGISLEIEKGDIVSLVGPNGAGKSTLIKCIDRILKPQRGTVYIDGKEAAQLSSKDFSKMMGYVPQSTTEVFPYTVFDIVLMGRRPHIGWRVTGNDVKIVSRTLRFMGIEEFASRYFDELSGGEKQKIAMARALAQEPEVLLLDEPTSNLDIKHQLEVMNIVKKLVCERNISAVMAMHDLNLASRFSDRIVMLKDKKVFKVGDPRSILISENIELVYGVRAEVIKDSKGMPYIMPIEPV</sequence>
<keyword evidence="4" id="KW-0067">ATP-binding</keyword>
<name>A0A101FV24_9EURY</name>
<dbReference type="GO" id="GO:0016887">
    <property type="term" value="F:ATP hydrolysis activity"/>
    <property type="evidence" value="ECO:0007669"/>
    <property type="project" value="InterPro"/>
</dbReference>
<evidence type="ECO:0000256" key="6">
    <source>
        <dbReference type="ARBA" id="ARBA00058960"/>
    </source>
</evidence>
<dbReference type="InterPro" id="IPR003439">
    <property type="entry name" value="ABC_transporter-like_ATP-bd"/>
</dbReference>
<dbReference type="FunFam" id="3.40.50.300:FF:000134">
    <property type="entry name" value="Iron-enterobactin ABC transporter ATP-binding protein"/>
    <property type="match status" value="1"/>
</dbReference>
<dbReference type="GO" id="GO:0005524">
    <property type="term" value="F:ATP binding"/>
    <property type="evidence" value="ECO:0007669"/>
    <property type="project" value="UniProtKB-KW"/>
</dbReference>
<dbReference type="Proteomes" id="UP000057043">
    <property type="component" value="Unassembled WGS sequence"/>
</dbReference>
<dbReference type="PROSITE" id="PS00211">
    <property type="entry name" value="ABC_TRANSPORTER_1"/>
    <property type="match status" value="1"/>
</dbReference>
<dbReference type="PANTHER" id="PTHR42734:SF6">
    <property type="entry name" value="MOLYBDATE IMPORT ATP-BINDING PROTEIN MOLC"/>
    <property type="match status" value="1"/>
</dbReference>
<evidence type="ECO:0000256" key="5">
    <source>
        <dbReference type="ARBA" id="ARBA00050590"/>
    </source>
</evidence>
<dbReference type="SMART" id="SM00382">
    <property type="entry name" value="AAA"/>
    <property type="match status" value="1"/>
</dbReference>
<dbReference type="InterPro" id="IPR003593">
    <property type="entry name" value="AAA+_ATPase"/>
</dbReference>
<accession>A0A101FV24</accession>
<dbReference type="Proteomes" id="UP000053961">
    <property type="component" value="Unassembled WGS sequence"/>
</dbReference>
<proteinExistence type="inferred from homology"/>
<comment type="similarity">
    <text evidence="1">Belongs to the ABC transporter superfamily.</text>
</comment>
<dbReference type="GO" id="GO:0015420">
    <property type="term" value="F:ABC-type vitamin B12 transporter activity"/>
    <property type="evidence" value="ECO:0007669"/>
    <property type="project" value="UniProtKB-EC"/>
</dbReference>
<dbReference type="PATRIC" id="fig|301375.6.peg.755"/>
<feature type="domain" description="ABC transporter" evidence="10">
    <location>
        <begin position="6"/>
        <end position="240"/>
    </location>
</feature>
<dbReference type="EMBL" id="LGFT01000011">
    <property type="protein sequence ID" value="KUK44929.1"/>
    <property type="molecule type" value="Genomic_DNA"/>
</dbReference>
<dbReference type="InterPro" id="IPR027417">
    <property type="entry name" value="P-loop_NTPase"/>
</dbReference>
<dbReference type="EMBL" id="LGHB01000026">
    <property type="protein sequence ID" value="KUK95804.1"/>
    <property type="molecule type" value="Genomic_DNA"/>
</dbReference>
<dbReference type="PROSITE" id="PS50893">
    <property type="entry name" value="ABC_TRANSPORTER_2"/>
    <property type="match status" value="1"/>
</dbReference>
<evidence type="ECO:0000256" key="4">
    <source>
        <dbReference type="ARBA" id="ARBA00022840"/>
    </source>
</evidence>
<evidence type="ECO:0000256" key="2">
    <source>
        <dbReference type="ARBA" id="ARBA00022448"/>
    </source>
</evidence>
<keyword evidence="2" id="KW-0813">Transport</keyword>
<dbReference type="PANTHER" id="PTHR42734">
    <property type="entry name" value="METAL TRANSPORT SYSTEM ATP-BINDING PROTEIN TM_0124-RELATED"/>
    <property type="match status" value="1"/>
</dbReference>
<evidence type="ECO:0000313" key="12">
    <source>
        <dbReference type="EMBL" id="KUK95804.1"/>
    </source>
</evidence>
<dbReference type="CDD" id="cd03214">
    <property type="entry name" value="ABC_Iron-Siderophores_B12_Hemin"/>
    <property type="match status" value="1"/>
</dbReference>
<reference evidence="12" key="1">
    <citation type="journal article" date="2015" name="MBio">
        <title>Genome-resolved metagenomic analysis reveals roles for candidate phyla and other microbial community members in biogeochemical transformations in oil reservoirs.</title>
        <authorList>
            <person name="Hu P."/>
            <person name="Tom L."/>
            <person name="Singh A."/>
            <person name="Thomas B.C."/>
            <person name="Baker B.J."/>
            <person name="Piceno Y.M."/>
            <person name="Andersen G.L."/>
            <person name="Banfield J.F."/>
        </authorList>
    </citation>
    <scope>NUCLEOTIDE SEQUENCE [LARGE SCALE GENOMIC DNA]</scope>
    <source>
        <strain evidence="12">56_747</strain>
    </source>
</reference>
<dbReference type="AlphaFoldDB" id="A0A101FV24"/>
<dbReference type="Gene3D" id="3.40.50.300">
    <property type="entry name" value="P-loop containing nucleotide triphosphate hydrolases"/>
    <property type="match status" value="1"/>
</dbReference>
<evidence type="ECO:0000259" key="10">
    <source>
        <dbReference type="PROSITE" id="PS50893"/>
    </source>
</evidence>
<evidence type="ECO:0000313" key="14">
    <source>
        <dbReference type="Proteomes" id="UP000057043"/>
    </source>
</evidence>
<dbReference type="EC" id="7.6.2.8" evidence="7"/>
<keyword evidence="3" id="KW-0547">Nucleotide-binding</keyword>
<evidence type="ECO:0000256" key="1">
    <source>
        <dbReference type="ARBA" id="ARBA00005417"/>
    </source>
</evidence>
<dbReference type="InterPro" id="IPR050153">
    <property type="entry name" value="Metal_Ion_Import_ABC"/>
</dbReference>
<dbReference type="SUPFAM" id="SSF52540">
    <property type="entry name" value="P-loop containing nucleoside triphosphate hydrolases"/>
    <property type="match status" value="1"/>
</dbReference>
<comment type="catalytic activity">
    <reaction evidence="5">
        <text>an R-cob(III)alamin(out) + ATP + H2O = an R-cob(III)alamin(in) + ADP + phosphate + H(+)</text>
        <dbReference type="Rhea" id="RHEA:17873"/>
        <dbReference type="ChEBI" id="CHEBI:15377"/>
        <dbReference type="ChEBI" id="CHEBI:15378"/>
        <dbReference type="ChEBI" id="CHEBI:30616"/>
        <dbReference type="ChEBI" id="CHEBI:43474"/>
        <dbReference type="ChEBI" id="CHEBI:140785"/>
        <dbReference type="ChEBI" id="CHEBI:456216"/>
        <dbReference type="EC" id="7.6.2.8"/>
    </reaction>
</comment>
<evidence type="ECO:0000256" key="7">
    <source>
        <dbReference type="ARBA" id="ARBA00066387"/>
    </source>
</evidence>
<organism evidence="11 14">
    <name type="scientific">Methanothrix harundinacea</name>
    <dbReference type="NCBI Taxonomy" id="301375"/>
    <lineage>
        <taxon>Archaea</taxon>
        <taxon>Methanobacteriati</taxon>
        <taxon>Methanobacteriota</taxon>
        <taxon>Stenosarchaea group</taxon>
        <taxon>Methanomicrobia</taxon>
        <taxon>Methanotrichales</taxon>
        <taxon>Methanotrichaceae</taxon>
        <taxon>Methanothrix</taxon>
    </lineage>
</organism>
<comment type="function">
    <text evidence="6">Required for corrinoid utilization. Probably part of the ABC transporter complex BtuCDF involved in cobalamin (vitamin B12) import. Probably responsible for energy coupling to the transport system.</text>
</comment>
<dbReference type="InterPro" id="IPR017871">
    <property type="entry name" value="ABC_transporter-like_CS"/>
</dbReference>
<protein>
    <recommendedName>
        <fullName evidence="8">Cobalamin import ATP-binding protein BtuD</fullName>
        <ecNumber evidence="7">7.6.2.8</ecNumber>
    </recommendedName>
    <alternativeName>
        <fullName evidence="9">Vitamin B12-transporting ATPase</fullName>
    </alternativeName>
</protein>
<comment type="caution">
    <text evidence="11">The sequence shown here is derived from an EMBL/GenBank/DDBJ whole genome shotgun (WGS) entry which is preliminary data.</text>
</comment>
<evidence type="ECO:0000256" key="9">
    <source>
        <dbReference type="ARBA" id="ARBA00077139"/>
    </source>
</evidence>
<gene>
    <name evidence="11" type="ORF">XD72_0635</name>
    <name evidence="12" type="ORF">XE07_1587</name>
</gene>
<evidence type="ECO:0000256" key="8">
    <source>
        <dbReference type="ARBA" id="ARBA00073649"/>
    </source>
</evidence>
<evidence type="ECO:0000313" key="13">
    <source>
        <dbReference type="Proteomes" id="UP000053961"/>
    </source>
</evidence>
<evidence type="ECO:0000256" key="3">
    <source>
        <dbReference type="ARBA" id="ARBA00022741"/>
    </source>
</evidence>
<dbReference type="Pfam" id="PF00005">
    <property type="entry name" value="ABC_tran"/>
    <property type="match status" value="1"/>
</dbReference>
<evidence type="ECO:0000313" key="11">
    <source>
        <dbReference type="EMBL" id="KUK44929.1"/>
    </source>
</evidence>
<reference evidence="13 14" key="2">
    <citation type="journal article" date="2015" name="MBio">
        <title>Genome-Resolved Metagenomic Analysis Reveals Roles for Candidate Phyla and Other Microbial Community Members in Biogeochemical Transformations in Oil Reservoirs.</title>
        <authorList>
            <person name="Hu P."/>
            <person name="Tom L."/>
            <person name="Singh A."/>
            <person name="Thomas B.C."/>
            <person name="Baker B.J."/>
            <person name="Piceno Y.M."/>
            <person name="Andersen G.L."/>
            <person name="Banfield J.F."/>
        </authorList>
    </citation>
    <scope>NUCLEOTIDE SEQUENCE [LARGE SCALE GENOMIC DNA]</scope>
    <source>
        <strain evidence="11">57_489</strain>
    </source>
</reference>